<dbReference type="Pfam" id="PF01025">
    <property type="entry name" value="GrpE"/>
    <property type="match status" value="1"/>
</dbReference>
<dbReference type="GO" id="GO:0000774">
    <property type="term" value="F:adenyl-nucleotide exchange factor activity"/>
    <property type="evidence" value="ECO:0007669"/>
    <property type="project" value="InterPro"/>
</dbReference>
<dbReference type="RefSeq" id="WP_124071516.1">
    <property type="nucleotide sequence ID" value="NZ_CBCRXF010000002.1"/>
</dbReference>
<dbReference type="FunFam" id="2.30.22.10:FF:000001">
    <property type="entry name" value="Protein GrpE"/>
    <property type="match status" value="1"/>
</dbReference>
<evidence type="ECO:0000256" key="1">
    <source>
        <dbReference type="ARBA" id="ARBA00004496"/>
    </source>
</evidence>
<dbReference type="Gene3D" id="2.30.22.10">
    <property type="entry name" value="Head domain of nucleotide exchange factor GrpE"/>
    <property type="match status" value="1"/>
</dbReference>
<dbReference type="GO" id="GO:0005737">
    <property type="term" value="C:cytoplasm"/>
    <property type="evidence" value="ECO:0007669"/>
    <property type="project" value="UniProtKB-SubCell"/>
</dbReference>
<dbReference type="PANTHER" id="PTHR21237:SF23">
    <property type="entry name" value="GRPE PROTEIN HOMOLOG, MITOCHONDRIAL"/>
    <property type="match status" value="1"/>
</dbReference>
<dbReference type="PRINTS" id="PR00773">
    <property type="entry name" value="GRPEPROTEIN"/>
</dbReference>
<dbReference type="GO" id="GO:0051087">
    <property type="term" value="F:protein-folding chaperone binding"/>
    <property type="evidence" value="ECO:0007669"/>
    <property type="project" value="InterPro"/>
</dbReference>
<feature type="region of interest" description="Disordered" evidence="14">
    <location>
        <begin position="1"/>
        <end position="32"/>
    </location>
</feature>
<gene>
    <name evidence="10" type="primary">grpE</name>
    <name evidence="15" type="ORF">FILTAD_02710</name>
</gene>
<evidence type="ECO:0000256" key="9">
    <source>
        <dbReference type="ARBA" id="ARBA00076414"/>
    </source>
</evidence>
<dbReference type="HAMAP" id="MF_01151">
    <property type="entry name" value="GrpE"/>
    <property type="match status" value="1"/>
</dbReference>
<evidence type="ECO:0000256" key="14">
    <source>
        <dbReference type="SAM" id="MobiDB-lite"/>
    </source>
</evidence>
<feature type="coiled-coil region" evidence="13">
    <location>
        <begin position="46"/>
        <end position="73"/>
    </location>
</feature>
<proteinExistence type="inferred from homology"/>
<dbReference type="SUPFAM" id="SSF58014">
    <property type="entry name" value="Coiled-coil domain of nucleotide exchange factor GrpE"/>
    <property type="match status" value="1"/>
</dbReference>
<evidence type="ECO:0000313" key="15">
    <source>
        <dbReference type="EMBL" id="VDC32482.1"/>
    </source>
</evidence>
<evidence type="ECO:0000256" key="8">
    <source>
        <dbReference type="ARBA" id="ARBA00072274"/>
    </source>
</evidence>
<dbReference type="GO" id="GO:0006457">
    <property type="term" value="P:protein folding"/>
    <property type="evidence" value="ECO:0007669"/>
    <property type="project" value="InterPro"/>
</dbReference>
<keyword evidence="6 10" id="KW-0143">Chaperone</keyword>
<comment type="similarity">
    <text evidence="2 10 12">Belongs to the GrpE family.</text>
</comment>
<evidence type="ECO:0000256" key="6">
    <source>
        <dbReference type="ARBA" id="ARBA00023186"/>
    </source>
</evidence>
<comment type="subunit">
    <text evidence="3 10">Homodimer.</text>
</comment>
<dbReference type="InterPro" id="IPR013805">
    <property type="entry name" value="GrpE_CC"/>
</dbReference>
<comment type="function">
    <text evidence="7 10 11">Participates actively in the response to hyperosmotic and heat shock by preventing the aggregation of stress-denatured proteins, in association with DnaK and GrpE. It is the nucleotide exchange factor for DnaK and may function as a thermosensor. Unfolded proteins bind initially to DnaJ; upon interaction with the DnaJ-bound protein, DnaK hydrolyzes its bound ATP, resulting in the formation of a stable complex. GrpE releases ADP from DnaK; ATP binding to DnaK triggers the release of the substrate protein, thus completing the reaction cycle. Several rounds of ATP-dependent interactions between DnaJ, DnaK and GrpE are required for fully efficient folding.</text>
</comment>
<evidence type="ECO:0000256" key="5">
    <source>
        <dbReference type="ARBA" id="ARBA00023016"/>
    </source>
</evidence>
<dbReference type="SUPFAM" id="SSF51064">
    <property type="entry name" value="Head domain of nucleotide exchange factor GrpE"/>
    <property type="match status" value="1"/>
</dbReference>
<evidence type="ECO:0000313" key="16">
    <source>
        <dbReference type="Proteomes" id="UP000270468"/>
    </source>
</evidence>
<evidence type="ECO:0000256" key="4">
    <source>
        <dbReference type="ARBA" id="ARBA00022490"/>
    </source>
</evidence>
<name>A0A3P5XTP0_9BACL</name>
<dbReference type="Proteomes" id="UP000270468">
    <property type="component" value="Unassembled WGS sequence"/>
</dbReference>
<comment type="subcellular location">
    <subcellularLocation>
        <location evidence="1 10">Cytoplasm</location>
    </subcellularLocation>
</comment>
<evidence type="ECO:0000256" key="3">
    <source>
        <dbReference type="ARBA" id="ARBA00011738"/>
    </source>
</evidence>
<dbReference type="PANTHER" id="PTHR21237">
    <property type="entry name" value="GRPE PROTEIN"/>
    <property type="match status" value="1"/>
</dbReference>
<organism evidence="15 16">
    <name type="scientific">Filibacter tadaridae</name>
    <dbReference type="NCBI Taxonomy" id="2483811"/>
    <lineage>
        <taxon>Bacteria</taxon>
        <taxon>Bacillati</taxon>
        <taxon>Bacillota</taxon>
        <taxon>Bacilli</taxon>
        <taxon>Bacillales</taxon>
        <taxon>Caryophanaceae</taxon>
        <taxon>Filibacter</taxon>
    </lineage>
</organism>
<dbReference type="Gene3D" id="3.90.20.20">
    <property type="match status" value="1"/>
</dbReference>
<dbReference type="NCBIfam" id="NF010738">
    <property type="entry name" value="PRK14140.1"/>
    <property type="match status" value="1"/>
</dbReference>
<keyword evidence="16" id="KW-1185">Reference proteome</keyword>
<keyword evidence="13" id="KW-0175">Coiled coil</keyword>
<keyword evidence="5 10" id="KW-0346">Stress response</keyword>
<dbReference type="AlphaFoldDB" id="A0A3P5XTP0"/>
<evidence type="ECO:0000256" key="7">
    <source>
        <dbReference type="ARBA" id="ARBA00053401"/>
    </source>
</evidence>
<evidence type="ECO:0000256" key="10">
    <source>
        <dbReference type="HAMAP-Rule" id="MF_01151"/>
    </source>
</evidence>
<dbReference type="PROSITE" id="PS01071">
    <property type="entry name" value="GRPE"/>
    <property type="match status" value="1"/>
</dbReference>
<dbReference type="OrthoDB" id="9812586at2"/>
<evidence type="ECO:0000256" key="2">
    <source>
        <dbReference type="ARBA" id="ARBA00009054"/>
    </source>
</evidence>
<feature type="compositionally biased region" description="Basic and acidic residues" evidence="14">
    <location>
        <begin position="1"/>
        <end position="13"/>
    </location>
</feature>
<dbReference type="InterPro" id="IPR000740">
    <property type="entry name" value="GrpE"/>
</dbReference>
<dbReference type="InterPro" id="IPR009012">
    <property type="entry name" value="GrpE_head"/>
</dbReference>
<evidence type="ECO:0000256" key="13">
    <source>
        <dbReference type="SAM" id="Coils"/>
    </source>
</evidence>
<dbReference type="GO" id="GO:0042803">
    <property type="term" value="F:protein homodimerization activity"/>
    <property type="evidence" value="ECO:0007669"/>
    <property type="project" value="InterPro"/>
</dbReference>
<dbReference type="CDD" id="cd00446">
    <property type="entry name" value="GrpE"/>
    <property type="match status" value="1"/>
</dbReference>
<evidence type="ECO:0000256" key="11">
    <source>
        <dbReference type="RuleBase" id="RU000639"/>
    </source>
</evidence>
<dbReference type="EMBL" id="UXAV01000044">
    <property type="protein sequence ID" value="VDC32482.1"/>
    <property type="molecule type" value="Genomic_DNA"/>
</dbReference>
<evidence type="ECO:0000256" key="12">
    <source>
        <dbReference type="RuleBase" id="RU004478"/>
    </source>
</evidence>
<protein>
    <recommendedName>
        <fullName evidence="8 10">Protein GrpE</fullName>
    </recommendedName>
    <alternativeName>
        <fullName evidence="9 10">HSP-70 cofactor</fullName>
    </alternativeName>
</protein>
<dbReference type="GO" id="GO:0051082">
    <property type="term" value="F:unfolded protein binding"/>
    <property type="evidence" value="ECO:0007669"/>
    <property type="project" value="TreeGrafter"/>
</dbReference>
<accession>A0A3P5XTP0</accession>
<reference evidence="15 16" key="1">
    <citation type="submission" date="2018-11" db="EMBL/GenBank/DDBJ databases">
        <authorList>
            <person name="Criscuolo A."/>
        </authorList>
    </citation>
    <scope>NUCLEOTIDE SEQUENCE [LARGE SCALE GENOMIC DNA]</scope>
    <source>
        <strain evidence="15">ATB-66</strain>
    </source>
</reference>
<sequence length="191" mass="21781">MTEVKNEHEKEVPQDEESTDVTVENIDSLDLDNEVEIEENGKDSIVEELTAKLQEEESKRLRLLADYDNFKRRASLDKEAMQKYRAQSIVTNLIPVLDNFSRALSHEAQSEEATSMMTGMEMIYRNVVDALKSEGLVEIEALGKVFDPNFHQAIMTGTEEDKPSGAILEELQKGYMLKDRVLRPTMVKVNE</sequence>
<keyword evidence="4 10" id="KW-0963">Cytoplasm</keyword>